<keyword evidence="3" id="KW-1133">Transmembrane helix</keyword>
<feature type="transmembrane region" description="Helical" evidence="3">
    <location>
        <begin position="16"/>
        <end position="35"/>
    </location>
</feature>
<keyword evidence="3" id="KW-0812">Transmembrane</keyword>
<comment type="caution">
    <text evidence="4">The sequence shown here is derived from an EMBL/GenBank/DDBJ whole genome shotgun (WGS) entry which is preliminary data.</text>
</comment>
<dbReference type="EMBL" id="JACSRA010000008">
    <property type="protein sequence ID" value="MBD7911102.1"/>
    <property type="molecule type" value="Genomic_DNA"/>
</dbReference>
<dbReference type="RefSeq" id="WP_143315964.1">
    <property type="nucleotide sequence ID" value="NZ_JACSRA010000008.1"/>
</dbReference>
<gene>
    <name evidence="4" type="ORF">H9661_07010</name>
</gene>
<accession>A0ABR8PSE3</accession>
<comment type="similarity">
    <text evidence="2">Belongs to the gluconeogenesis factor family.</text>
</comment>
<dbReference type="Proteomes" id="UP000627781">
    <property type="component" value="Unassembled WGS sequence"/>
</dbReference>
<evidence type="ECO:0000256" key="2">
    <source>
        <dbReference type="HAMAP-Rule" id="MF_00973"/>
    </source>
</evidence>
<dbReference type="InterPro" id="IPR002882">
    <property type="entry name" value="CofD"/>
</dbReference>
<proteinExistence type="inferred from homology"/>
<feature type="transmembrane region" description="Helical" evidence="3">
    <location>
        <begin position="42"/>
        <end position="63"/>
    </location>
</feature>
<organism evidence="4 5">
    <name type="scientific">Clostridium cibarium</name>
    <dbReference type="NCBI Taxonomy" id="2762247"/>
    <lineage>
        <taxon>Bacteria</taxon>
        <taxon>Bacillati</taxon>
        <taxon>Bacillota</taxon>
        <taxon>Clostridia</taxon>
        <taxon>Eubacteriales</taxon>
        <taxon>Clostridiaceae</taxon>
        <taxon>Clostridium</taxon>
    </lineage>
</organism>
<dbReference type="Pfam" id="PF01933">
    <property type="entry name" value="CofD"/>
    <property type="match status" value="1"/>
</dbReference>
<evidence type="ECO:0000256" key="1">
    <source>
        <dbReference type="ARBA" id="ARBA00022490"/>
    </source>
</evidence>
<dbReference type="Gene3D" id="3.40.50.10680">
    <property type="entry name" value="CofD-like domains"/>
    <property type="match status" value="1"/>
</dbReference>
<dbReference type="InterPro" id="IPR038136">
    <property type="entry name" value="CofD-like_dom_sf"/>
</dbReference>
<keyword evidence="5" id="KW-1185">Reference proteome</keyword>
<dbReference type="CDD" id="cd07187">
    <property type="entry name" value="YvcK_like"/>
    <property type="match status" value="1"/>
</dbReference>
<evidence type="ECO:0000313" key="4">
    <source>
        <dbReference type="EMBL" id="MBD7911102.1"/>
    </source>
</evidence>
<evidence type="ECO:0000256" key="3">
    <source>
        <dbReference type="SAM" id="Phobius"/>
    </source>
</evidence>
<name>A0ABR8PSE3_9CLOT</name>
<dbReference type="InterPro" id="IPR010119">
    <property type="entry name" value="Gluconeogen_factor"/>
</dbReference>
<sequence>MRFTDWLKPGIKVKRWIVFGVLGVLLIAFGFTELVTRRVYDIYYRVFYIFLNITGIFVIYTAVTETMKSIIVMINKGYLKVSLDSKKIESLIYEKRLLVKGPKIVVIGGGTGLSTMLRGLKYYTSNITAIVTVGDDGGGSGDLREDLGMLPPGDIRNCILALADTEPLMHDLLQYRFQDGRLKNQSFGNLFLAAMAGISDNFEDAVQKMSSVLAVTGKVLPVTLDDMQLVATLENGKTVCGESQIPEEAIKQKSRIKRLIINPEDAEPLPEALQAIKEADAVVIGPGSLYTSVVSNLLVKKISTAIRRSEALKIYISNIMTQPGETDGFTVSDHLKVIKRYGGRDIVDCVIANSGQLSDDVKDQYQEDNSIPVKVDEKEIKDLGVHLVLSNIAKVNNNTVKHDSEKLAEVLIDTVMEKKLLYDKKKIFEYMYLSQRIKEREKEEKKHEK</sequence>
<comment type="subcellular location">
    <subcellularLocation>
        <location evidence="2">Cytoplasm</location>
    </subcellularLocation>
</comment>
<dbReference type="NCBIfam" id="TIGR01826">
    <property type="entry name" value="CofD_related"/>
    <property type="match status" value="1"/>
</dbReference>
<dbReference type="PANTHER" id="PTHR30135:SF3">
    <property type="entry name" value="GLUCONEOGENESIS FACTOR-RELATED"/>
    <property type="match status" value="1"/>
</dbReference>
<dbReference type="SUPFAM" id="SSF142338">
    <property type="entry name" value="CofD-like"/>
    <property type="match status" value="1"/>
</dbReference>
<keyword evidence="3" id="KW-0472">Membrane</keyword>
<protein>
    <recommendedName>
        <fullName evidence="2">Putative gluconeogenesis factor</fullName>
    </recommendedName>
</protein>
<dbReference type="HAMAP" id="MF_00973">
    <property type="entry name" value="Gluconeogen_factor"/>
    <property type="match status" value="1"/>
</dbReference>
<reference evidence="4 5" key="1">
    <citation type="submission" date="2020-08" db="EMBL/GenBank/DDBJ databases">
        <title>A Genomic Blueprint of the Chicken Gut Microbiome.</title>
        <authorList>
            <person name="Gilroy R."/>
            <person name="Ravi A."/>
            <person name="Getino M."/>
            <person name="Pursley I."/>
            <person name="Horton D.L."/>
            <person name="Alikhan N.-F."/>
            <person name="Baker D."/>
            <person name="Gharbi K."/>
            <person name="Hall N."/>
            <person name="Watson M."/>
            <person name="Adriaenssens E.M."/>
            <person name="Foster-Nyarko E."/>
            <person name="Jarju S."/>
            <person name="Secka A."/>
            <person name="Antonio M."/>
            <person name="Oren A."/>
            <person name="Chaudhuri R."/>
            <person name="La Ragione R.M."/>
            <person name="Hildebrand F."/>
            <person name="Pallen M.J."/>
        </authorList>
    </citation>
    <scope>NUCLEOTIDE SEQUENCE [LARGE SCALE GENOMIC DNA]</scope>
    <source>
        <strain evidence="4 5">Sa3CVN1</strain>
    </source>
</reference>
<keyword evidence="1 2" id="KW-0963">Cytoplasm</keyword>
<evidence type="ECO:0000313" key="5">
    <source>
        <dbReference type="Proteomes" id="UP000627781"/>
    </source>
</evidence>
<dbReference type="PANTHER" id="PTHR30135">
    <property type="entry name" value="UNCHARACTERIZED PROTEIN YVCK-RELATED"/>
    <property type="match status" value="1"/>
</dbReference>
<comment type="function">
    <text evidence="2">Required for morphogenesis under gluconeogenic growth conditions.</text>
</comment>